<keyword evidence="1" id="KW-1133">Transmembrane helix</keyword>
<feature type="transmembrane region" description="Helical" evidence="1">
    <location>
        <begin position="118"/>
        <end position="138"/>
    </location>
</feature>
<sequence length="361" mass="40192">MDDTDRIAADNVANLHIAAYLAVAVVTAWTWDFIISIPDEVRILFYRRLSMPDVAYILARVTSGGFLGASLTFLGASNSHNCSLLGKIISWFGVFALPFNSMLFFLRVQAVFRRSPIIVAMFAFLWLSTLSAFTLPFGSAGRNIATGCVTTTVTRYSSVGFITVAIFDMSVFIMISVRLVSYGMADSFKERIVSFFSGYDMGQLSRAVLKTGQLYYLVTVGVNLFAVVSLLTSSFPPAVRAVLTMPNVALQNAMACRVYRLLKLGFIEEDPSTMRTSQLPEYEDTQSLRYITNGNTATTDYNTRDRGTLEDSINMMELTRDMVAYGRNRTFPAAPLQISVNEVVEVAVEDSRWRPRTHRSV</sequence>
<feature type="transmembrane region" description="Helical" evidence="1">
    <location>
        <begin position="88"/>
        <end position="106"/>
    </location>
</feature>
<dbReference type="Proteomes" id="UP001385951">
    <property type="component" value="Unassembled WGS sequence"/>
</dbReference>
<evidence type="ECO:0000313" key="4">
    <source>
        <dbReference type="Proteomes" id="UP001385951"/>
    </source>
</evidence>
<feature type="domain" description="DUF6533" evidence="2">
    <location>
        <begin position="20"/>
        <end position="62"/>
    </location>
</feature>
<accession>A0AAW0FE14</accession>
<gene>
    <name evidence="3" type="ORF">QCA50_017992</name>
</gene>
<reference evidence="3 4" key="1">
    <citation type="submission" date="2022-09" db="EMBL/GenBank/DDBJ databases">
        <authorList>
            <person name="Palmer J.M."/>
        </authorList>
    </citation>
    <scope>NUCLEOTIDE SEQUENCE [LARGE SCALE GENOMIC DNA]</scope>
    <source>
        <strain evidence="3 4">DSM 7382</strain>
    </source>
</reference>
<dbReference type="Pfam" id="PF20151">
    <property type="entry name" value="DUF6533"/>
    <property type="match status" value="1"/>
</dbReference>
<protein>
    <recommendedName>
        <fullName evidence="2">DUF6533 domain-containing protein</fullName>
    </recommendedName>
</protein>
<evidence type="ECO:0000256" key="1">
    <source>
        <dbReference type="SAM" id="Phobius"/>
    </source>
</evidence>
<dbReference type="AlphaFoldDB" id="A0AAW0FE14"/>
<dbReference type="InterPro" id="IPR045340">
    <property type="entry name" value="DUF6533"/>
</dbReference>
<comment type="caution">
    <text evidence="3">The sequence shown here is derived from an EMBL/GenBank/DDBJ whole genome shotgun (WGS) entry which is preliminary data.</text>
</comment>
<keyword evidence="1" id="KW-0812">Transmembrane</keyword>
<feature type="transmembrane region" description="Helical" evidence="1">
    <location>
        <begin position="214"/>
        <end position="235"/>
    </location>
</feature>
<proteinExistence type="predicted"/>
<evidence type="ECO:0000313" key="3">
    <source>
        <dbReference type="EMBL" id="KAK7679048.1"/>
    </source>
</evidence>
<evidence type="ECO:0000259" key="2">
    <source>
        <dbReference type="Pfam" id="PF20151"/>
    </source>
</evidence>
<feature type="transmembrane region" description="Helical" evidence="1">
    <location>
        <begin position="158"/>
        <end position="181"/>
    </location>
</feature>
<feature type="transmembrane region" description="Helical" evidence="1">
    <location>
        <begin position="12"/>
        <end position="34"/>
    </location>
</feature>
<keyword evidence="4" id="KW-1185">Reference proteome</keyword>
<organism evidence="3 4">
    <name type="scientific">Cerrena zonata</name>
    <dbReference type="NCBI Taxonomy" id="2478898"/>
    <lineage>
        <taxon>Eukaryota</taxon>
        <taxon>Fungi</taxon>
        <taxon>Dikarya</taxon>
        <taxon>Basidiomycota</taxon>
        <taxon>Agaricomycotina</taxon>
        <taxon>Agaricomycetes</taxon>
        <taxon>Polyporales</taxon>
        <taxon>Cerrenaceae</taxon>
        <taxon>Cerrena</taxon>
    </lineage>
</organism>
<name>A0AAW0FE14_9APHY</name>
<keyword evidence="1" id="KW-0472">Membrane</keyword>
<dbReference type="EMBL" id="JASBNA010000064">
    <property type="protein sequence ID" value="KAK7679048.1"/>
    <property type="molecule type" value="Genomic_DNA"/>
</dbReference>
<feature type="transmembrane region" description="Helical" evidence="1">
    <location>
        <begin position="54"/>
        <end position="76"/>
    </location>
</feature>